<organism evidence="1 2">
    <name type="scientific">Elsinoe australis</name>
    <dbReference type="NCBI Taxonomy" id="40998"/>
    <lineage>
        <taxon>Eukaryota</taxon>
        <taxon>Fungi</taxon>
        <taxon>Dikarya</taxon>
        <taxon>Ascomycota</taxon>
        <taxon>Pezizomycotina</taxon>
        <taxon>Dothideomycetes</taxon>
        <taxon>Dothideomycetidae</taxon>
        <taxon>Myriangiales</taxon>
        <taxon>Elsinoaceae</taxon>
        <taxon>Elsinoe</taxon>
    </lineage>
</organism>
<sequence length="273" mass="30366">MANIGRRSTVAHGMALTLAQKSGKKRRQLEAELISPPVSISEIHKSPMIRVSLRTRAGNLVPKDIYSNVLKLASPVLKSEVESAQDGSQIVLNIGEQTFNQFLNWMYSGPYKVDFKPGRGGKHDILPQMLQLWSFGKAKDITNLYNAAIWLAACCGKKYDSLHISGRLDVLIAAYDNARGGQGLREFLVEVWAYEQRHHAENGAFAASSNRNWPDGFTESLVIALGRTRDGTYECPYDGFSILEYKYNRDTNPAVTEESTLGGENEPILIEDD</sequence>
<comment type="caution">
    <text evidence="1">The sequence shown here is derived from an EMBL/GenBank/DDBJ whole genome shotgun (WGS) entry which is preliminary data.</text>
</comment>
<dbReference type="EMBL" id="NHZQ01000003">
    <property type="protein sequence ID" value="PSK60539.1"/>
    <property type="molecule type" value="Genomic_DNA"/>
</dbReference>
<evidence type="ECO:0000313" key="2">
    <source>
        <dbReference type="Proteomes" id="UP000243723"/>
    </source>
</evidence>
<dbReference type="Proteomes" id="UP000243723">
    <property type="component" value="Unassembled WGS sequence"/>
</dbReference>
<keyword evidence="2" id="KW-1185">Reference proteome</keyword>
<evidence type="ECO:0008006" key="3">
    <source>
        <dbReference type="Google" id="ProtNLM"/>
    </source>
</evidence>
<proteinExistence type="predicted"/>
<accession>A0A2P8AJC1</accession>
<protein>
    <recommendedName>
        <fullName evidence="3">BTB domain-containing protein</fullName>
    </recommendedName>
</protein>
<name>A0A2P8AJC1_9PEZI</name>
<reference evidence="1 2" key="1">
    <citation type="submission" date="2017-05" db="EMBL/GenBank/DDBJ databases">
        <title>Draft genome sequence of Elsinoe australis.</title>
        <authorList>
            <person name="Cheng Q."/>
        </authorList>
    </citation>
    <scope>NUCLEOTIDE SEQUENCE [LARGE SCALE GENOMIC DNA]</scope>
    <source>
        <strain evidence="1 2">NL1</strain>
    </source>
</reference>
<evidence type="ECO:0000313" key="1">
    <source>
        <dbReference type="EMBL" id="PSK60539.1"/>
    </source>
</evidence>
<dbReference type="AlphaFoldDB" id="A0A2P8AJC1"/>
<gene>
    <name evidence="1" type="ORF">B9Z65_689</name>
</gene>